<gene>
    <name evidence="1" type="ORF">A1O5_12749</name>
</gene>
<dbReference type="AlphaFoldDB" id="W9VPS8"/>
<evidence type="ECO:0000313" key="1">
    <source>
        <dbReference type="EMBL" id="EXJ55010.1"/>
    </source>
</evidence>
<dbReference type="OrthoDB" id="4111629at2759"/>
<reference evidence="1 2" key="1">
    <citation type="submission" date="2013-03" db="EMBL/GenBank/DDBJ databases">
        <title>The Genome Sequence of Cladophialophora psammophila CBS 110553.</title>
        <authorList>
            <consortium name="The Broad Institute Genomics Platform"/>
            <person name="Cuomo C."/>
            <person name="de Hoog S."/>
            <person name="Gorbushina A."/>
            <person name="Walker B."/>
            <person name="Young S.K."/>
            <person name="Zeng Q."/>
            <person name="Gargeya S."/>
            <person name="Fitzgerald M."/>
            <person name="Haas B."/>
            <person name="Abouelleil A."/>
            <person name="Allen A.W."/>
            <person name="Alvarado L."/>
            <person name="Arachchi H.M."/>
            <person name="Berlin A.M."/>
            <person name="Chapman S.B."/>
            <person name="Gainer-Dewar J."/>
            <person name="Goldberg J."/>
            <person name="Griggs A."/>
            <person name="Gujja S."/>
            <person name="Hansen M."/>
            <person name="Howarth C."/>
            <person name="Imamovic A."/>
            <person name="Ireland A."/>
            <person name="Larimer J."/>
            <person name="McCowan C."/>
            <person name="Murphy C."/>
            <person name="Pearson M."/>
            <person name="Poon T.W."/>
            <person name="Priest M."/>
            <person name="Roberts A."/>
            <person name="Saif S."/>
            <person name="Shea T."/>
            <person name="Sisk P."/>
            <person name="Sykes S."/>
            <person name="Wortman J."/>
            <person name="Nusbaum C."/>
            <person name="Birren B."/>
        </authorList>
    </citation>
    <scope>NUCLEOTIDE SEQUENCE [LARGE SCALE GENOMIC DNA]</scope>
    <source>
        <strain evidence="1 2">CBS 110553</strain>
    </source>
</reference>
<dbReference type="EMBL" id="AMGX01000037">
    <property type="protein sequence ID" value="EXJ55010.1"/>
    <property type="molecule type" value="Genomic_DNA"/>
</dbReference>
<comment type="caution">
    <text evidence="1">The sequence shown here is derived from an EMBL/GenBank/DDBJ whole genome shotgun (WGS) entry which is preliminary data.</text>
</comment>
<name>W9VPS8_9EURO</name>
<dbReference type="HOGENOM" id="CLU_460786_0_0_1"/>
<dbReference type="GeneID" id="19197435"/>
<organism evidence="1 2">
    <name type="scientific">Cladophialophora psammophila CBS 110553</name>
    <dbReference type="NCBI Taxonomy" id="1182543"/>
    <lineage>
        <taxon>Eukaryota</taxon>
        <taxon>Fungi</taxon>
        <taxon>Dikarya</taxon>
        <taxon>Ascomycota</taxon>
        <taxon>Pezizomycotina</taxon>
        <taxon>Eurotiomycetes</taxon>
        <taxon>Chaetothyriomycetidae</taxon>
        <taxon>Chaetothyriales</taxon>
        <taxon>Herpotrichiellaceae</taxon>
        <taxon>Cladophialophora</taxon>
    </lineage>
</organism>
<dbReference type="Proteomes" id="UP000019471">
    <property type="component" value="Unassembled WGS sequence"/>
</dbReference>
<dbReference type="eggNOG" id="ENOG502THH2">
    <property type="taxonomic scope" value="Eukaryota"/>
</dbReference>
<keyword evidence="2" id="KW-1185">Reference proteome</keyword>
<evidence type="ECO:0000313" key="2">
    <source>
        <dbReference type="Proteomes" id="UP000019471"/>
    </source>
</evidence>
<protein>
    <submittedName>
        <fullName evidence="1">Uncharacterized protein</fullName>
    </submittedName>
</protein>
<sequence length="592" mass="67994">MLALKSMKLPYSGAEHWHATKDKVQLPSEVLDLIAELLYEGSYRQLDSLLPFSLVSHQLRKSALPFLFGTVSHVIRDLMDQREHGLLSWLLDNRHLLGYVHTLHVQRPLEIADFSPPQNGDNREHYYSDLRAVRESLPFMHRLRRIRLDCSAAAAHQVLKMLSDDQQYEVILGHLYTSSPWPDMIQATTAMVSIAGRHQLALGAFGAPPFSYPEPDQATYDAVAKAAAVDLHVAWLLDSLAGVDSETPHLRGTPSWTELRLIIPRHAMGDLSVIPWENLRRLSIVWGNTVMSINEFIYSSAPRLIQLQALRICADHQRHYHPTCPYTGTMGPLFENDPGRPFAIDFTQMTELRELEIDGICNHIPITDLVGPSLRHLRLHCEDSRSSVYSKQSQRSHTDILTAAKLAPKIERLELDVGYIEHLWHPTAIPGVDVHVEQYAFLNALTKFRHLRFLRLFPPFISSSCLRLEWRLHHSVPVSDIQAIRVFDQLQRECPSLQLLSIAAAPSVVDIDTMYWQVTRQEDKTILTTGHRARNYKHCQTWIGHRRMRSEIKRFNTPQVYLPDSDGWMLTRNDLHDVRQIPFGVRWWDADL</sequence>
<proteinExistence type="predicted"/>
<accession>W9VPS8</accession>
<dbReference type="RefSeq" id="XP_007751508.1">
    <property type="nucleotide sequence ID" value="XM_007753318.1"/>
</dbReference>